<evidence type="ECO:0008006" key="3">
    <source>
        <dbReference type="Google" id="ProtNLM"/>
    </source>
</evidence>
<dbReference type="Proteomes" id="UP000637061">
    <property type="component" value="Unassembled WGS sequence"/>
</dbReference>
<reference evidence="1" key="1">
    <citation type="submission" date="2020-12" db="EMBL/GenBank/DDBJ databases">
        <title>Enhanced detection system for hospital associated transmission using whole genome sequencing surveillance.</title>
        <authorList>
            <person name="Harrison L.H."/>
            <person name="Van Tyne D."/>
            <person name="Marsh J.W."/>
            <person name="Griffith M.P."/>
            <person name="Snyder D.J."/>
            <person name="Cooper V.S."/>
            <person name="Mustapha M."/>
        </authorList>
    </citation>
    <scope>NUCLEOTIDE SEQUENCE</scope>
    <source>
        <strain evidence="1">PSB00042</strain>
    </source>
</reference>
<accession>A0A8I1EHD9</accession>
<protein>
    <recommendedName>
        <fullName evidence="3">Imidazoleglycerol-phosphate synthase</fullName>
    </recommendedName>
</protein>
<dbReference type="AlphaFoldDB" id="A0A8I1EHD9"/>
<evidence type="ECO:0000313" key="2">
    <source>
        <dbReference type="Proteomes" id="UP000637061"/>
    </source>
</evidence>
<evidence type="ECO:0000313" key="1">
    <source>
        <dbReference type="EMBL" id="MBI6885661.1"/>
    </source>
</evidence>
<sequence length="965" mass="106634">MSNPISYVLQRMDKHNITEGWGAVAAFSRARLNDVLLEQYKQRFSALSFVPLFNADVDHEDHIRTRSVLRKIEFGPPLLSFANASLENSTAQLTFPILAGVYRRQSPLAENLQTRFIIDASMGYSLVMNVDLKLVTGEIDRRGRVSLDLAEASSFSCNLGGEDEHLNGLITAAMQDWFKRLPAHQGQFELGMIDFSGYSALSPVNFTILTQPAPGANVLGADNYGDGAVLTFIQLRANTQPGQIPKLFPYLIPDDLDEDGSELYSATIVVDKALLGHVRDDNLDVLASILFGTLHKFEERERHTPHDLAVFGNIVAVPPLYTIDSPTTTVPAGGSVKFTLRDQAGEEVQASQWYARSRQSHLAVGDGEIGPDGFYQAVGLEDIGHHSLTILITAELDSDDGKKTHRVTTQLIVQFEQVQIAPRVGVFAARTPIALSAAMPGGNIEWSLLGEPRGQLAQTNGHRNSYTAEKAASRRQLTVQQVQATGSQQRMSTLVMLNGLQSMVIDPVRATGLKPGEVVPLIERDPELLPDARRRWKLIGPGTLDGEGNYIAPSGEEQGASVVTCELVENGVVLASGYSLLEFGEAQLVEEGSWVRLTSYTITVPGGTEQGAKGELLRNGFQSLRLQVVIETEPVDGQYYKLTEDERATIGLTIKQDKQEVASLPDHNNPSGGLDAADKREWGTRRVANRFDLVYSQLAEALPARNEETTTRQDLYLHTKARAGQATTFYSMFMADTGGTYKSDDNSGSVGATIEVTPKLPPDFGEQHYSWTRVRVEGSTGLPNEPGDPAFDYNLVTQDYWILKLINSRFETIEFLARNESDPHISTSMIRWESQNKNEVMLSFTGSIFRDSEAKDADKWKSGVPNSVPIDFDENLSKLMSGREELKSTVFDDAFEQGTLVITNHRVMDFLYVGGENATRDQLSRSIVVLLRDRQGNAHYRRFAYRGATTLGHRNYIEHTLFTPV</sequence>
<name>A0A8I1EHD9_PSEPU</name>
<proteinExistence type="predicted"/>
<dbReference type="EMBL" id="JAEHTE010000021">
    <property type="protein sequence ID" value="MBI6885661.1"/>
    <property type="molecule type" value="Genomic_DNA"/>
</dbReference>
<gene>
    <name evidence="1" type="ORF">JEU22_17265</name>
</gene>
<organism evidence="1 2">
    <name type="scientific">Pseudomonas putida</name>
    <name type="common">Arthrobacter siderocapsulatus</name>
    <dbReference type="NCBI Taxonomy" id="303"/>
    <lineage>
        <taxon>Bacteria</taxon>
        <taxon>Pseudomonadati</taxon>
        <taxon>Pseudomonadota</taxon>
        <taxon>Gammaproteobacteria</taxon>
        <taxon>Pseudomonadales</taxon>
        <taxon>Pseudomonadaceae</taxon>
        <taxon>Pseudomonas</taxon>
    </lineage>
</organism>
<dbReference type="RefSeq" id="WP_104887218.1">
    <property type="nucleotide sequence ID" value="NZ_JAEHTE010000021.1"/>
</dbReference>
<comment type="caution">
    <text evidence="1">The sequence shown here is derived from an EMBL/GenBank/DDBJ whole genome shotgun (WGS) entry which is preliminary data.</text>
</comment>